<reference evidence="1 2" key="1">
    <citation type="journal article" date="2018" name="Nat. Genet.">
        <title>The Rosa genome provides new insights in the design of modern roses.</title>
        <authorList>
            <person name="Bendahmane M."/>
        </authorList>
    </citation>
    <scope>NUCLEOTIDE SEQUENCE [LARGE SCALE GENOMIC DNA]</scope>
    <source>
        <strain evidence="2">cv. Old Blush</strain>
    </source>
</reference>
<sequence length="50" mass="5561">MFSEVKGSQCVKNVLMLVPLEKSSIPFRKAAKGFFLVLTSLTVTLSLQSW</sequence>
<dbReference type="Gramene" id="PRQ38981">
    <property type="protein sequence ID" value="PRQ38981"/>
    <property type="gene ID" value="RchiOBHm_Chr4g0420011"/>
</dbReference>
<protein>
    <submittedName>
        <fullName evidence="1">Uncharacterized protein</fullName>
    </submittedName>
</protein>
<dbReference type="AlphaFoldDB" id="A0A2P6QXT1"/>
<evidence type="ECO:0000313" key="2">
    <source>
        <dbReference type="Proteomes" id="UP000238479"/>
    </source>
</evidence>
<dbReference type="Proteomes" id="UP000238479">
    <property type="component" value="Chromosome 4"/>
</dbReference>
<comment type="caution">
    <text evidence="1">The sequence shown here is derived from an EMBL/GenBank/DDBJ whole genome shotgun (WGS) entry which is preliminary data.</text>
</comment>
<evidence type="ECO:0000313" key="1">
    <source>
        <dbReference type="EMBL" id="PRQ38981.1"/>
    </source>
</evidence>
<accession>A0A2P6QXT1</accession>
<proteinExistence type="predicted"/>
<gene>
    <name evidence="1" type="ORF">RchiOBHm_Chr4g0420011</name>
</gene>
<keyword evidence="2" id="KW-1185">Reference proteome</keyword>
<dbReference type="EMBL" id="PDCK01000042">
    <property type="protein sequence ID" value="PRQ38981.1"/>
    <property type="molecule type" value="Genomic_DNA"/>
</dbReference>
<organism evidence="1 2">
    <name type="scientific">Rosa chinensis</name>
    <name type="common">China rose</name>
    <dbReference type="NCBI Taxonomy" id="74649"/>
    <lineage>
        <taxon>Eukaryota</taxon>
        <taxon>Viridiplantae</taxon>
        <taxon>Streptophyta</taxon>
        <taxon>Embryophyta</taxon>
        <taxon>Tracheophyta</taxon>
        <taxon>Spermatophyta</taxon>
        <taxon>Magnoliopsida</taxon>
        <taxon>eudicotyledons</taxon>
        <taxon>Gunneridae</taxon>
        <taxon>Pentapetalae</taxon>
        <taxon>rosids</taxon>
        <taxon>fabids</taxon>
        <taxon>Rosales</taxon>
        <taxon>Rosaceae</taxon>
        <taxon>Rosoideae</taxon>
        <taxon>Rosoideae incertae sedis</taxon>
        <taxon>Rosa</taxon>
    </lineage>
</organism>
<name>A0A2P6QXT1_ROSCH</name>